<dbReference type="GO" id="GO:0016020">
    <property type="term" value="C:membrane"/>
    <property type="evidence" value="ECO:0007669"/>
    <property type="project" value="UniProtKB-SubCell"/>
</dbReference>
<dbReference type="Pfam" id="PF01145">
    <property type="entry name" value="Band_7"/>
    <property type="match status" value="1"/>
</dbReference>
<evidence type="ECO:0000259" key="3">
    <source>
        <dbReference type="SMART" id="SM00244"/>
    </source>
</evidence>
<dbReference type="AlphaFoldDB" id="A0A6P2DA79"/>
<evidence type="ECO:0000256" key="2">
    <source>
        <dbReference type="SAM" id="Phobius"/>
    </source>
</evidence>
<name>A0A6P2DA79_9BACT</name>
<dbReference type="InterPro" id="IPR036013">
    <property type="entry name" value="Band_7/SPFH_dom_sf"/>
</dbReference>
<dbReference type="SMART" id="SM00244">
    <property type="entry name" value="PHB"/>
    <property type="match status" value="1"/>
</dbReference>
<proteinExistence type="predicted"/>
<dbReference type="Proteomes" id="UP000464178">
    <property type="component" value="Chromosome"/>
</dbReference>
<comment type="subcellular location">
    <subcellularLocation>
        <location evidence="1">Membrane</location>
        <topology evidence="1">Single-pass membrane protein</topology>
    </subcellularLocation>
</comment>
<dbReference type="EMBL" id="LR593886">
    <property type="protein sequence ID" value="VTR97466.1"/>
    <property type="molecule type" value="Genomic_DNA"/>
</dbReference>
<evidence type="ECO:0000313" key="4">
    <source>
        <dbReference type="EMBL" id="VTR97466.1"/>
    </source>
</evidence>
<accession>A0A6P2DA79</accession>
<organism evidence="4 5">
    <name type="scientific">Gemmata massiliana</name>
    <dbReference type="NCBI Taxonomy" id="1210884"/>
    <lineage>
        <taxon>Bacteria</taxon>
        <taxon>Pseudomonadati</taxon>
        <taxon>Planctomycetota</taxon>
        <taxon>Planctomycetia</taxon>
        <taxon>Gemmatales</taxon>
        <taxon>Gemmataceae</taxon>
        <taxon>Gemmata</taxon>
    </lineage>
</organism>
<feature type="domain" description="Band 7" evidence="3">
    <location>
        <begin position="56"/>
        <end position="243"/>
    </location>
</feature>
<evidence type="ECO:0000313" key="5">
    <source>
        <dbReference type="Proteomes" id="UP000464178"/>
    </source>
</evidence>
<protein>
    <recommendedName>
        <fullName evidence="3">Band 7 domain-containing protein</fullName>
    </recommendedName>
</protein>
<dbReference type="RefSeq" id="WP_162671218.1">
    <property type="nucleotide sequence ID" value="NZ_LR593886.1"/>
</dbReference>
<keyword evidence="2" id="KW-1133">Transmembrane helix</keyword>
<dbReference type="InterPro" id="IPR001107">
    <property type="entry name" value="Band_7"/>
</dbReference>
<sequence>MEDRELKLWSGWLGLFGVLVGLGAVIALIVLASQWKEPKLVWAIVPLSLLWVISLAGFTVNGPNQARVVQLFGNYVGTLRKTGFFYGNPFYWRTRVSLRVQVFETGMNKTDETKDATGRVITQATSHREPLKVNDHDGTPIEIAAVVLWKVVNAAEAVFQVDNYEEFVKLQADAALRNLASRYSYDAPDTDAHSLRGHIEEVASQLKLELQARMRQAGVEVQEARISYLAYAREIASAMLQRQQAGAIIAARAKIVEGAVGMVEHALQMLNEKNIIELDGERRAAMVSNLLVVLCGHSAPQPVVNTGTLYN</sequence>
<reference evidence="4 5" key="1">
    <citation type="submission" date="2019-05" db="EMBL/GenBank/DDBJ databases">
        <authorList>
            <consortium name="Science for Life Laboratories"/>
        </authorList>
    </citation>
    <scope>NUCLEOTIDE SEQUENCE [LARGE SCALE GENOMIC DNA]</scope>
    <source>
        <strain evidence="4">Soil9</strain>
    </source>
</reference>
<dbReference type="SUPFAM" id="SSF117892">
    <property type="entry name" value="Band 7/SPFH domain"/>
    <property type="match status" value="1"/>
</dbReference>
<dbReference type="PANTHER" id="PTHR43446:SF1">
    <property type="entry name" value="BAND 7 DOMAIN-CONTAINING PROTEIN"/>
    <property type="match status" value="1"/>
</dbReference>
<evidence type="ECO:0000256" key="1">
    <source>
        <dbReference type="ARBA" id="ARBA00004167"/>
    </source>
</evidence>
<dbReference type="CDD" id="cd03402">
    <property type="entry name" value="SPFH_like_u2"/>
    <property type="match status" value="1"/>
</dbReference>
<dbReference type="KEGG" id="gms:SOIL9_07030"/>
<keyword evidence="2" id="KW-0472">Membrane</keyword>
<feature type="transmembrane region" description="Helical" evidence="2">
    <location>
        <begin position="12"/>
        <end position="33"/>
    </location>
</feature>
<gene>
    <name evidence="4" type="ORF">SOIL9_07030</name>
</gene>
<dbReference type="PANTHER" id="PTHR43446">
    <property type="entry name" value="MEMBRANE PROTEIN-RELATED"/>
    <property type="match status" value="1"/>
</dbReference>
<feature type="transmembrane region" description="Helical" evidence="2">
    <location>
        <begin position="40"/>
        <end position="60"/>
    </location>
</feature>
<dbReference type="Gene3D" id="3.30.479.30">
    <property type="entry name" value="Band 7 domain"/>
    <property type="match status" value="1"/>
</dbReference>
<keyword evidence="5" id="KW-1185">Reference proteome</keyword>
<keyword evidence="2" id="KW-0812">Transmembrane</keyword>